<keyword evidence="1" id="KW-1133">Transmembrane helix</keyword>
<keyword evidence="3" id="KW-1185">Reference proteome</keyword>
<dbReference type="Proteomes" id="UP001224359">
    <property type="component" value="Unassembled WGS sequence"/>
</dbReference>
<name>A0ABT9VB58_9BACI</name>
<dbReference type="RefSeq" id="WP_306973722.1">
    <property type="nucleotide sequence ID" value="NZ_JAUSTQ010000001.1"/>
</dbReference>
<accession>A0ABT9VB58</accession>
<sequence>MFITHEIVIIIVVFGFAALVTYVLKDVVQSEKSGYSYLLIVIAVFIYVIIGFVVFELLLN</sequence>
<feature type="transmembrane region" description="Helical" evidence="1">
    <location>
        <begin position="7"/>
        <end position="24"/>
    </location>
</feature>
<organism evidence="2 3">
    <name type="scientific">Alkalibacillus salilacus</name>
    <dbReference type="NCBI Taxonomy" id="284582"/>
    <lineage>
        <taxon>Bacteria</taxon>
        <taxon>Bacillati</taxon>
        <taxon>Bacillota</taxon>
        <taxon>Bacilli</taxon>
        <taxon>Bacillales</taxon>
        <taxon>Bacillaceae</taxon>
        <taxon>Alkalibacillus</taxon>
    </lineage>
</organism>
<keyword evidence="1" id="KW-0472">Membrane</keyword>
<keyword evidence="1" id="KW-0812">Transmembrane</keyword>
<evidence type="ECO:0000256" key="1">
    <source>
        <dbReference type="SAM" id="Phobius"/>
    </source>
</evidence>
<protein>
    <submittedName>
        <fullName evidence="2">Uncharacterized protein</fullName>
    </submittedName>
</protein>
<proteinExistence type="predicted"/>
<feature type="transmembrane region" description="Helical" evidence="1">
    <location>
        <begin position="36"/>
        <end position="59"/>
    </location>
</feature>
<evidence type="ECO:0000313" key="3">
    <source>
        <dbReference type="Proteomes" id="UP001224359"/>
    </source>
</evidence>
<dbReference type="EMBL" id="JAUSTQ010000001">
    <property type="protein sequence ID" value="MDQ0158200.1"/>
    <property type="molecule type" value="Genomic_DNA"/>
</dbReference>
<evidence type="ECO:0000313" key="2">
    <source>
        <dbReference type="EMBL" id="MDQ0158200.1"/>
    </source>
</evidence>
<reference evidence="2 3" key="1">
    <citation type="submission" date="2023-07" db="EMBL/GenBank/DDBJ databases">
        <title>Genomic Encyclopedia of Type Strains, Phase IV (KMG-IV): sequencing the most valuable type-strain genomes for metagenomic binning, comparative biology and taxonomic classification.</title>
        <authorList>
            <person name="Goeker M."/>
        </authorList>
    </citation>
    <scope>NUCLEOTIDE SEQUENCE [LARGE SCALE GENOMIC DNA]</scope>
    <source>
        <strain evidence="2 3">DSM 16460</strain>
    </source>
</reference>
<comment type="caution">
    <text evidence="2">The sequence shown here is derived from an EMBL/GenBank/DDBJ whole genome shotgun (WGS) entry which is preliminary data.</text>
</comment>
<gene>
    <name evidence="2" type="ORF">J2S77_000150</name>
</gene>